<accession>A0AAE8W4Y6</accession>
<protein>
    <submittedName>
        <fullName evidence="1">Acetyltransferase</fullName>
    </submittedName>
</protein>
<sequence>MRTFIDVQGISERLQEALLKERTEDLAVPLVDVTHPKVQALYESWGYAEVGERQPFADSPVYAVMVKELRC</sequence>
<dbReference type="Proteomes" id="UP000318720">
    <property type="component" value="Unassembled WGS sequence"/>
</dbReference>
<dbReference type="SUPFAM" id="SSF55729">
    <property type="entry name" value="Acyl-CoA N-acyltransferases (Nat)"/>
    <property type="match status" value="1"/>
</dbReference>
<reference evidence="1 2" key="1">
    <citation type="submission" date="2019-03" db="EMBL/GenBank/DDBJ databases">
        <title>Comparative genomic analyses of the sweetpotato soil rot pathogen, Streptomyces ipomoeae.</title>
        <authorList>
            <person name="Ruschel Soares N."/>
            <person name="Badger J.H."/>
            <person name="Huguet-Tapia J.C."/>
            <person name="Clark C.A."/>
            <person name="Pettis G.S."/>
        </authorList>
    </citation>
    <scope>NUCLEOTIDE SEQUENCE [LARGE SCALE GENOMIC DNA]</scope>
    <source>
        <strain evidence="1 2">88-35</strain>
    </source>
</reference>
<name>A0AAE8W4Y6_9ACTN</name>
<comment type="caution">
    <text evidence="1">The sequence shown here is derived from an EMBL/GenBank/DDBJ whole genome shotgun (WGS) entry which is preliminary data.</text>
</comment>
<dbReference type="AlphaFoldDB" id="A0AAE8W4Y6"/>
<gene>
    <name evidence="1" type="ORF">Sipo8835_16895</name>
</gene>
<dbReference type="InterPro" id="IPR016181">
    <property type="entry name" value="Acyl_CoA_acyltransferase"/>
</dbReference>
<evidence type="ECO:0000313" key="2">
    <source>
        <dbReference type="Proteomes" id="UP000318720"/>
    </source>
</evidence>
<dbReference type="Gene3D" id="3.40.630.30">
    <property type="match status" value="1"/>
</dbReference>
<dbReference type="EMBL" id="SPAZ01000147">
    <property type="protein sequence ID" value="TQE33808.1"/>
    <property type="molecule type" value="Genomic_DNA"/>
</dbReference>
<organism evidence="1 2">
    <name type="scientific">Streptomyces ipomoeae</name>
    <dbReference type="NCBI Taxonomy" id="103232"/>
    <lineage>
        <taxon>Bacteria</taxon>
        <taxon>Bacillati</taxon>
        <taxon>Actinomycetota</taxon>
        <taxon>Actinomycetes</taxon>
        <taxon>Kitasatosporales</taxon>
        <taxon>Streptomycetaceae</taxon>
        <taxon>Streptomyces</taxon>
    </lineage>
</organism>
<evidence type="ECO:0000313" key="1">
    <source>
        <dbReference type="EMBL" id="TQE33808.1"/>
    </source>
</evidence>
<proteinExistence type="predicted"/>